<comment type="caution">
    <text evidence="7">The sequence shown here is derived from an EMBL/GenBank/DDBJ whole genome shotgun (WGS) entry which is preliminary data.</text>
</comment>
<sequence>MPNRASELDWEESEPAAAGALTRARVVATAVAIADAEGLDAVSIRRVATALSARPMSLYTHIASKDDLVALMLNEVSGELLLQGPLPDDWRAALRAIARQSYAAYLAHPWMLHAYGRAPRVGPNLLRRAEQSAAAVAGLGADPADAWTALTLVHEWTMGHALHTVTLREEGQLEAQLRAAGPGSFPRMTQVFPAGHQRPRGDTFELALDTLLDGIEERFLAR</sequence>
<keyword evidence="3 5" id="KW-0238">DNA-binding</keyword>
<organism evidence="7 8">
    <name type="scientific">Conexibacter stalactiti</name>
    <dbReference type="NCBI Taxonomy" id="1940611"/>
    <lineage>
        <taxon>Bacteria</taxon>
        <taxon>Bacillati</taxon>
        <taxon>Actinomycetota</taxon>
        <taxon>Thermoleophilia</taxon>
        <taxon>Solirubrobacterales</taxon>
        <taxon>Conexibacteraceae</taxon>
        <taxon>Conexibacter</taxon>
    </lineage>
</organism>
<dbReference type="SUPFAM" id="SSF46689">
    <property type="entry name" value="Homeodomain-like"/>
    <property type="match status" value="1"/>
</dbReference>
<reference evidence="8" key="1">
    <citation type="submission" date="2023-07" db="EMBL/GenBank/DDBJ databases">
        <title>Conexibacter stalactiti sp. nov., isolated from stalactites in a lava cave and emended description of the genus Conexibacter.</title>
        <authorList>
            <person name="Lee S.D."/>
        </authorList>
    </citation>
    <scope>NUCLEOTIDE SEQUENCE [LARGE SCALE GENOMIC DNA]</scope>
    <source>
        <strain evidence="8">KCTC 39840</strain>
    </source>
</reference>
<feature type="domain" description="HTH tetR-type" evidence="6">
    <location>
        <begin position="20"/>
        <end position="80"/>
    </location>
</feature>
<dbReference type="InterPro" id="IPR004111">
    <property type="entry name" value="Repressor_TetR_C"/>
</dbReference>
<dbReference type="EMBL" id="JAWSTH010000049">
    <property type="protein sequence ID" value="MDW5596206.1"/>
    <property type="molecule type" value="Genomic_DNA"/>
</dbReference>
<dbReference type="PANTHER" id="PTHR30055:SF151">
    <property type="entry name" value="TRANSCRIPTIONAL REGULATORY PROTEIN"/>
    <property type="match status" value="1"/>
</dbReference>
<dbReference type="InterPro" id="IPR036271">
    <property type="entry name" value="Tet_transcr_reg_TetR-rel_C_sf"/>
</dbReference>
<evidence type="ECO:0000256" key="3">
    <source>
        <dbReference type="ARBA" id="ARBA00023125"/>
    </source>
</evidence>
<keyword evidence="1" id="KW-0678">Repressor</keyword>
<evidence type="ECO:0000259" key="6">
    <source>
        <dbReference type="PROSITE" id="PS50977"/>
    </source>
</evidence>
<dbReference type="PRINTS" id="PR00400">
    <property type="entry name" value="TETREPRESSOR"/>
</dbReference>
<gene>
    <name evidence="7" type="ORF">R7226_17795</name>
</gene>
<name>A0ABU4HSA1_9ACTN</name>
<dbReference type="InterPro" id="IPR003012">
    <property type="entry name" value="Tet_transcr_reg_TetR"/>
</dbReference>
<keyword evidence="8" id="KW-1185">Reference proteome</keyword>
<dbReference type="PROSITE" id="PS50977">
    <property type="entry name" value="HTH_TETR_2"/>
    <property type="match status" value="1"/>
</dbReference>
<dbReference type="Pfam" id="PF02909">
    <property type="entry name" value="TetR_C_1"/>
    <property type="match status" value="1"/>
</dbReference>
<dbReference type="Gene3D" id="1.10.357.10">
    <property type="entry name" value="Tetracycline Repressor, domain 2"/>
    <property type="match status" value="1"/>
</dbReference>
<protein>
    <submittedName>
        <fullName evidence="7">TetR/AcrR family transcriptional regulator C-terminal domain-containing protein</fullName>
    </submittedName>
</protein>
<dbReference type="Gene3D" id="1.10.10.60">
    <property type="entry name" value="Homeodomain-like"/>
    <property type="match status" value="1"/>
</dbReference>
<keyword evidence="4" id="KW-0804">Transcription</keyword>
<feature type="DNA-binding region" description="H-T-H motif" evidence="5">
    <location>
        <begin position="43"/>
        <end position="62"/>
    </location>
</feature>
<dbReference type="PANTHER" id="PTHR30055">
    <property type="entry name" value="HTH-TYPE TRANSCRIPTIONAL REGULATOR RUTR"/>
    <property type="match status" value="1"/>
</dbReference>
<evidence type="ECO:0000313" key="8">
    <source>
        <dbReference type="Proteomes" id="UP001284601"/>
    </source>
</evidence>
<evidence type="ECO:0000256" key="5">
    <source>
        <dbReference type="PROSITE-ProRule" id="PRU00335"/>
    </source>
</evidence>
<dbReference type="Proteomes" id="UP001284601">
    <property type="component" value="Unassembled WGS sequence"/>
</dbReference>
<dbReference type="RefSeq" id="WP_318598587.1">
    <property type="nucleotide sequence ID" value="NZ_JAWSTH010000049.1"/>
</dbReference>
<evidence type="ECO:0000256" key="2">
    <source>
        <dbReference type="ARBA" id="ARBA00023015"/>
    </source>
</evidence>
<dbReference type="SUPFAM" id="SSF48498">
    <property type="entry name" value="Tetracyclin repressor-like, C-terminal domain"/>
    <property type="match status" value="1"/>
</dbReference>
<evidence type="ECO:0000313" key="7">
    <source>
        <dbReference type="EMBL" id="MDW5596206.1"/>
    </source>
</evidence>
<dbReference type="InterPro" id="IPR009057">
    <property type="entry name" value="Homeodomain-like_sf"/>
</dbReference>
<dbReference type="InterPro" id="IPR050109">
    <property type="entry name" value="HTH-type_TetR-like_transc_reg"/>
</dbReference>
<evidence type="ECO:0000256" key="1">
    <source>
        <dbReference type="ARBA" id="ARBA00022491"/>
    </source>
</evidence>
<dbReference type="InterPro" id="IPR001647">
    <property type="entry name" value="HTH_TetR"/>
</dbReference>
<evidence type="ECO:0000256" key="4">
    <source>
        <dbReference type="ARBA" id="ARBA00023163"/>
    </source>
</evidence>
<proteinExistence type="predicted"/>
<keyword evidence="2" id="KW-0805">Transcription regulation</keyword>
<accession>A0ABU4HSA1</accession>